<comment type="caution">
    <text evidence="2">The sequence shown here is derived from an EMBL/GenBank/DDBJ whole genome shotgun (WGS) entry which is preliminary data.</text>
</comment>
<proteinExistence type="predicted"/>
<protein>
    <submittedName>
        <fullName evidence="2">UDP-N-acetylglucosamine 2-epimerase (Hydrolyzing)</fullName>
        <ecNumber evidence="2">3.2.1.183</ecNumber>
    </submittedName>
</protein>
<accession>A0A931H3E2</accession>
<keyword evidence="2" id="KW-0378">Hydrolase</keyword>
<feature type="domain" description="UDP-N-acetylglucosamine 2-epimerase" evidence="1">
    <location>
        <begin position="28"/>
        <end position="365"/>
    </location>
</feature>
<organism evidence="2 3">
    <name type="scientific">Caenimonas aquaedulcis</name>
    <dbReference type="NCBI Taxonomy" id="2793270"/>
    <lineage>
        <taxon>Bacteria</taxon>
        <taxon>Pseudomonadati</taxon>
        <taxon>Pseudomonadota</taxon>
        <taxon>Betaproteobacteria</taxon>
        <taxon>Burkholderiales</taxon>
        <taxon>Comamonadaceae</taxon>
        <taxon>Caenimonas</taxon>
    </lineage>
</organism>
<dbReference type="InterPro" id="IPR029767">
    <property type="entry name" value="WecB-like"/>
</dbReference>
<dbReference type="Gene3D" id="3.40.50.2000">
    <property type="entry name" value="Glycogen Phosphorylase B"/>
    <property type="match status" value="2"/>
</dbReference>
<evidence type="ECO:0000313" key="2">
    <source>
        <dbReference type="EMBL" id="MBG9387861.1"/>
    </source>
</evidence>
<dbReference type="PANTHER" id="PTHR43174:SF3">
    <property type="entry name" value="UDP-N-ACETYLGLUCOSAMINE 2-EPIMERASE"/>
    <property type="match status" value="1"/>
</dbReference>
<name>A0A931H3E2_9BURK</name>
<dbReference type="RefSeq" id="WP_196985753.1">
    <property type="nucleotide sequence ID" value="NZ_JADWYS010000001.1"/>
</dbReference>
<dbReference type="AlphaFoldDB" id="A0A931H3E2"/>
<dbReference type="InterPro" id="IPR020004">
    <property type="entry name" value="UDP-GlcNAc_Epase"/>
</dbReference>
<dbReference type="GO" id="GO:0004553">
    <property type="term" value="F:hydrolase activity, hydrolyzing O-glycosyl compounds"/>
    <property type="evidence" value="ECO:0007669"/>
    <property type="project" value="InterPro"/>
</dbReference>
<evidence type="ECO:0000259" key="1">
    <source>
        <dbReference type="Pfam" id="PF02350"/>
    </source>
</evidence>
<keyword evidence="3" id="KW-1185">Reference proteome</keyword>
<evidence type="ECO:0000313" key="3">
    <source>
        <dbReference type="Proteomes" id="UP000651050"/>
    </source>
</evidence>
<dbReference type="SUPFAM" id="SSF53756">
    <property type="entry name" value="UDP-Glycosyltransferase/glycogen phosphorylase"/>
    <property type="match status" value="1"/>
</dbReference>
<dbReference type="EC" id="3.2.1.183" evidence="2"/>
<dbReference type="Pfam" id="PF02350">
    <property type="entry name" value="Epimerase_2"/>
    <property type="match status" value="1"/>
</dbReference>
<dbReference type="EMBL" id="JADWYS010000001">
    <property type="protein sequence ID" value="MBG9387861.1"/>
    <property type="molecule type" value="Genomic_DNA"/>
</dbReference>
<sequence length="381" mass="40361">MSETATRRIVYLSGTRADFGLMQSTLQRIAATPGLAVQVAVTGTHLSKAHGETITEIRASGLPVCAEIPVDVSTRTPRTMSLAIAEVLRGMTELLDRERPDVLLLLGDRGEMLAGAVAALHLGVPCVHVHGGELSGTVDEPVRHAISKLAAYHFVATAGSRERLLRMGEAEPRIFVTGAPGLDGLAELGNMSREECARALGLTGTGPFVLALFHPVVQQAGEARTQTLALIEALGRLALPVVWLEPNADAGSLEILAALDESPLPPGSKRLRHVARPLYASALRHCAVLAGNSSSGIIEAASFGTPVVNIGDRQRLRERNPNVTDAPPEAQAMETALRAAVAHGRWPCENLWGDGHAGERIAQLLATLPLQPGLLEKINSY</sequence>
<reference evidence="2" key="1">
    <citation type="submission" date="2020-11" db="EMBL/GenBank/DDBJ databases">
        <title>Bacterial whole genome sequence for Caenimonas sp. DR4.4.</title>
        <authorList>
            <person name="Le V."/>
            <person name="Ko S.-R."/>
            <person name="Ahn C.-Y."/>
            <person name="Oh H.-M."/>
        </authorList>
    </citation>
    <scope>NUCLEOTIDE SEQUENCE</scope>
    <source>
        <strain evidence="2">DR4.4</strain>
    </source>
</reference>
<dbReference type="GO" id="GO:0006047">
    <property type="term" value="P:UDP-N-acetylglucosamine metabolic process"/>
    <property type="evidence" value="ECO:0007669"/>
    <property type="project" value="InterPro"/>
</dbReference>
<dbReference type="PANTHER" id="PTHR43174">
    <property type="entry name" value="UDP-N-ACETYLGLUCOSAMINE 2-EPIMERASE"/>
    <property type="match status" value="1"/>
</dbReference>
<dbReference type="Proteomes" id="UP000651050">
    <property type="component" value="Unassembled WGS sequence"/>
</dbReference>
<gene>
    <name evidence="2" type="primary">neuC</name>
    <name evidence="2" type="ORF">I5803_07510</name>
</gene>
<dbReference type="NCBIfam" id="TIGR03568">
    <property type="entry name" value="NeuC_NnaA"/>
    <property type="match status" value="1"/>
</dbReference>
<dbReference type="InterPro" id="IPR003331">
    <property type="entry name" value="UDP_GlcNAc_Epimerase_2_dom"/>
</dbReference>
<keyword evidence="2" id="KW-0326">Glycosidase</keyword>